<dbReference type="Gene3D" id="2.60.40.10">
    <property type="entry name" value="Immunoglobulins"/>
    <property type="match status" value="1"/>
</dbReference>
<dbReference type="InterPro" id="IPR051923">
    <property type="entry name" value="Glycosyl_Hydrolase_39"/>
</dbReference>
<evidence type="ECO:0000256" key="2">
    <source>
        <dbReference type="ARBA" id="ARBA00022801"/>
    </source>
</evidence>
<evidence type="ECO:0000313" key="7">
    <source>
        <dbReference type="EMBL" id="CAL1537818.1"/>
    </source>
</evidence>
<dbReference type="InterPro" id="IPR017853">
    <property type="entry name" value="GH"/>
</dbReference>
<dbReference type="GO" id="GO:0005975">
    <property type="term" value="P:carbohydrate metabolic process"/>
    <property type="evidence" value="ECO:0007669"/>
    <property type="project" value="InterPro"/>
</dbReference>
<evidence type="ECO:0000256" key="1">
    <source>
        <dbReference type="ARBA" id="ARBA00008875"/>
    </source>
</evidence>
<keyword evidence="3" id="KW-0326">Glycosidase</keyword>
<dbReference type="PANTHER" id="PTHR12631">
    <property type="entry name" value="ALPHA-L-IDURONIDASE"/>
    <property type="match status" value="1"/>
</dbReference>
<keyword evidence="8" id="KW-1185">Reference proteome</keyword>
<dbReference type="InterPro" id="IPR000514">
    <property type="entry name" value="Glyco_hydro_39"/>
</dbReference>
<dbReference type="InterPro" id="IPR013783">
    <property type="entry name" value="Ig-like_fold"/>
</dbReference>
<feature type="active site" description="Proton donor" evidence="4">
    <location>
        <position position="187"/>
    </location>
</feature>
<sequence length="664" mass="75216">MFVAAFKMFEYPETIGAFLLTFLCSPALSDPGFDLNIFLNSSDVRGQLSHFWKSTGFCPPEPHKDAGEFDLSSDMKQNLAYIGAVPFNGISQVRVHWLFELVQVIKISEDGPVYDFSQLDEFVSLAHENELYLGFELMGNPSNIYTSMENKTQVNWWRSLVTLTAQRYIALYGLEYVSHWNFESWNEPDCHDFDNLTMTVQGFLNYYDACSEGLKAADKSLIFGFETCLHVSVLQAGKGTIYADSLLNHTIRGVNYFTGERGVRIDFISLHEKGGGVGLNILELETAAVAYINNKYPELRGKPIYDDEADPMVGWNKPLLWRANAVYAGLVVKVISQHQNILKARTDPVIQNYALLSNDNGFLSFYPNQFTQRTLVARFQMNQTHPHYVTFVRKPVYMVMGLLALLGDRQVHVDLSSNSGDVLTNTSDYGAIATVHEPVVRDNTSDSWQMSLLIYGASDPGSNASYADLNLAWYVNPPTSTESLKLMTYYLYNGASNPYDVWAGLFNKTDYPTLKQFAQLRQQEVPYSSLVDVPKTSGFVPIPPRLQVLDPHVYLMHLCSKPSRSPEKVLGVRFVNITQGQVMIVWSDRSIGTKCLLTYEVERSQTSPFGPYYKVSTINSIFTVFIFETESDKVIEGYYRIRAVDYWNRGGDYSDPKLYSTWKS</sequence>
<comment type="similarity">
    <text evidence="1">Belongs to the glycosyl hydrolase 39 family.</text>
</comment>
<dbReference type="Gene3D" id="2.60.40.1500">
    <property type="entry name" value="Glycosyl hydrolase domain, family 39"/>
    <property type="match status" value="1"/>
</dbReference>
<evidence type="ECO:0000259" key="5">
    <source>
        <dbReference type="Pfam" id="PF01229"/>
    </source>
</evidence>
<dbReference type="SUPFAM" id="SSF51445">
    <property type="entry name" value="(Trans)glycosidases"/>
    <property type="match status" value="1"/>
</dbReference>
<name>A0AAV2HWD0_LYMST</name>
<dbReference type="SUPFAM" id="SSF51011">
    <property type="entry name" value="Glycosyl hydrolase domain"/>
    <property type="match status" value="1"/>
</dbReference>
<keyword evidence="2" id="KW-0378">Hydrolase</keyword>
<dbReference type="PANTHER" id="PTHR12631:SF8">
    <property type="entry name" value="ALPHA-L-IDURONIDASE"/>
    <property type="match status" value="1"/>
</dbReference>
<dbReference type="Gene3D" id="3.20.20.80">
    <property type="entry name" value="Glycosidases"/>
    <property type="match status" value="1"/>
</dbReference>
<organism evidence="7 8">
    <name type="scientific">Lymnaea stagnalis</name>
    <name type="common">Great pond snail</name>
    <name type="synonym">Helix stagnalis</name>
    <dbReference type="NCBI Taxonomy" id="6523"/>
    <lineage>
        <taxon>Eukaryota</taxon>
        <taxon>Metazoa</taxon>
        <taxon>Spiralia</taxon>
        <taxon>Lophotrochozoa</taxon>
        <taxon>Mollusca</taxon>
        <taxon>Gastropoda</taxon>
        <taxon>Heterobranchia</taxon>
        <taxon>Euthyneura</taxon>
        <taxon>Panpulmonata</taxon>
        <taxon>Hygrophila</taxon>
        <taxon>Lymnaeoidea</taxon>
        <taxon>Lymnaeidae</taxon>
        <taxon>Lymnaea</taxon>
    </lineage>
</organism>
<dbReference type="PRINTS" id="PR00745">
    <property type="entry name" value="GLHYDRLASE39"/>
</dbReference>
<dbReference type="Pfam" id="PF21200">
    <property type="entry name" value="Glyco_hydro_39_C"/>
    <property type="match status" value="1"/>
</dbReference>
<dbReference type="PROSITE" id="PS01027">
    <property type="entry name" value="GLYCOSYL_HYDROL_F39"/>
    <property type="match status" value="1"/>
</dbReference>
<evidence type="ECO:0000259" key="6">
    <source>
        <dbReference type="Pfam" id="PF21200"/>
    </source>
</evidence>
<evidence type="ECO:0008006" key="9">
    <source>
        <dbReference type="Google" id="ProtNLM"/>
    </source>
</evidence>
<accession>A0AAV2HWD0</accession>
<evidence type="ECO:0000256" key="4">
    <source>
        <dbReference type="PIRSR" id="PIRSR600514-1"/>
    </source>
</evidence>
<dbReference type="InterPro" id="IPR049166">
    <property type="entry name" value="GH39_cat"/>
</dbReference>
<dbReference type="GO" id="GO:0003940">
    <property type="term" value="F:L-iduronidase activity"/>
    <property type="evidence" value="ECO:0007669"/>
    <property type="project" value="TreeGrafter"/>
</dbReference>
<evidence type="ECO:0000313" key="8">
    <source>
        <dbReference type="Proteomes" id="UP001497497"/>
    </source>
</evidence>
<dbReference type="InterPro" id="IPR049167">
    <property type="entry name" value="GH39_C"/>
</dbReference>
<protein>
    <recommendedName>
        <fullName evidence="9">Alpha-L-iduronidase</fullName>
    </recommendedName>
</protein>
<proteinExistence type="inferred from homology"/>
<evidence type="ECO:0000256" key="3">
    <source>
        <dbReference type="ARBA" id="ARBA00023295"/>
    </source>
</evidence>
<dbReference type="EMBL" id="CAXITT010000277">
    <property type="protein sequence ID" value="CAL1537818.1"/>
    <property type="molecule type" value="Genomic_DNA"/>
</dbReference>
<dbReference type="InterPro" id="IPR049165">
    <property type="entry name" value="GH39_as"/>
</dbReference>
<feature type="domain" description="Glycosyl hydrolases family 39 N-terminal catalytic" evidence="5">
    <location>
        <begin position="42"/>
        <end position="528"/>
    </location>
</feature>
<reference evidence="7 8" key="1">
    <citation type="submission" date="2024-04" db="EMBL/GenBank/DDBJ databases">
        <authorList>
            <consortium name="Genoscope - CEA"/>
            <person name="William W."/>
        </authorList>
    </citation>
    <scope>NUCLEOTIDE SEQUENCE [LARGE SCALE GENOMIC DNA]</scope>
</reference>
<comment type="caution">
    <text evidence="7">The sequence shown here is derived from an EMBL/GenBank/DDBJ whole genome shotgun (WGS) entry which is preliminary data.</text>
</comment>
<dbReference type="Pfam" id="PF01229">
    <property type="entry name" value="Glyco_hydro_39"/>
    <property type="match status" value="1"/>
</dbReference>
<feature type="domain" description="Alpha-L-iduronidase C-terminal" evidence="6">
    <location>
        <begin position="571"/>
        <end position="660"/>
    </location>
</feature>
<gene>
    <name evidence="7" type="ORF">GSLYS_00011720001</name>
</gene>
<dbReference type="AlphaFoldDB" id="A0AAV2HWD0"/>
<dbReference type="Proteomes" id="UP001497497">
    <property type="component" value="Unassembled WGS sequence"/>
</dbReference>